<proteinExistence type="predicted"/>
<name>A0ABN6U0X4_9NOCA</name>
<dbReference type="Pfam" id="PF26526">
    <property type="entry name" value="DUF8175"/>
    <property type="match status" value="1"/>
</dbReference>
<organism evidence="3 4">
    <name type="scientific">Nocardia sputorum</name>
    <dbReference type="NCBI Taxonomy" id="2984338"/>
    <lineage>
        <taxon>Bacteria</taxon>
        <taxon>Bacillati</taxon>
        <taxon>Actinomycetota</taxon>
        <taxon>Actinomycetes</taxon>
        <taxon>Mycobacteriales</taxon>
        <taxon>Nocardiaceae</taxon>
        <taxon>Nocardia</taxon>
    </lineage>
</organism>
<reference evidence="3 4" key="1">
    <citation type="submission" date="2022-11" db="EMBL/GenBank/DDBJ databases">
        <title>Genome Sequencing of Nocardia sp. ON39_IFM12276 and assembly.</title>
        <authorList>
            <person name="Shimojima M."/>
            <person name="Toyokawa M."/>
            <person name="Uesaka K."/>
        </authorList>
    </citation>
    <scope>NUCLEOTIDE SEQUENCE [LARGE SCALE GENOMIC DNA]</scope>
    <source>
        <strain evidence="3 4">IFM 12276</strain>
    </source>
</reference>
<accession>A0ABN6U0X4</accession>
<gene>
    <name evidence="3" type="ORF">IFM12276_19070</name>
</gene>
<evidence type="ECO:0000313" key="3">
    <source>
        <dbReference type="EMBL" id="BDT98878.1"/>
    </source>
</evidence>
<dbReference type="RefSeq" id="WP_281878953.1">
    <property type="nucleotide sequence ID" value="NZ_AP026978.1"/>
</dbReference>
<evidence type="ECO:0000313" key="4">
    <source>
        <dbReference type="Proteomes" id="UP001317870"/>
    </source>
</evidence>
<protein>
    <recommendedName>
        <fullName evidence="2">DUF8175 domain-containing protein</fullName>
    </recommendedName>
</protein>
<dbReference type="InterPro" id="IPR058488">
    <property type="entry name" value="DUF8175"/>
</dbReference>
<evidence type="ECO:0000256" key="1">
    <source>
        <dbReference type="SAM" id="MobiDB-lite"/>
    </source>
</evidence>
<dbReference type="Proteomes" id="UP001317870">
    <property type="component" value="Chromosome"/>
</dbReference>
<sequence>MISTVLRPADAAAWRRDIRRPAAGVVGAALLVAAVGCGGGGADSAEPDLSAAPTNVRWQPFQGVPLPQTDQGPRSTADGAATGFEHSPRGAAVAALTHSVRLAVAADTQWAKVAAGEVVPGAAKDEWAINRVQLSITGPAAPEFAPRLLGYKITGYSESRSTVDVYTEYSDRSKAVHHTAVEWFGDDWRLRLPDPDSTARPLDSIAALPTDIVKLEAPT</sequence>
<evidence type="ECO:0000259" key="2">
    <source>
        <dbReference type="Pfam" id="PF26526"/>
    </source>
</evidence>
<feature type="domain" description="DUF8175" evidence="2">
    <location>
        <begin position="36"/>
        <end position="206"/>
    </location>
</feature>
<dbReference type="EMBL" id="AP026978">
    <property type="protein sequence ID" value="BDT98878.1"/>
    <property type="molecule type" value="Genomic_DNA"/>
</dbReference>
<keyword evidence="4" id="KW-1185">Reference proteome</keyword>
<feature type="region of interest" description="Disordered" evidence="1">
    <location>
        <begin position="62"/>
        <end position="84"/>
    </location>
</feature>